<dbReference type="STRING" id="1449350.OCH239_09760"/>
<evidence type="ECO:0000313" key="1">
    <source>
        <dbReference type="EMBL" id="ETX13555.1"/>
    </source>
</evidence>
<dbReference type="RefSeq" id="WP_037264862.1">
    <property type="nucleotide sequence ID" value="NZ_JALZ01000023.1"/>
</dbReference>
<reference evidence="1 2" key="1">
    <citation type="submission" date="2014-01" db="EMBL/GenBank/DDBJ databases">
        <title>Roseivivax halodurans JCM 10272 Genome Sequencing.</title>
        <authorList>
            <person name="Lai Q."/>
            <person name="Li G."/>
            <person name="Shao Z."/>
        </authorList>
    </citation>
    <scope>NUCLEOTIDE SEQUENCE [LARGE SCALE GENOMIC DNA]</scope>
    <source>
        <strain evidence="1 2">JCM 10272</strain>
    </source>
</reference>
<organism evidence="1 2">
    <name type="scientific">Roseivivax halodurans JCM 10272</name>
    <dbReference type="NCBI Taxonomy" id="1449350"/>
    <lineage>
        <taxon>Bacteria</taxon>
        <taxon>Pseudomonadati</taxon>
        <taxon>Pseudomonadota</taxon>
        <taxon>Alphaproteobacteria</taxon>
        <taxon>Rhodobacterales</taxon>
        <taxon>Roseobacteraceae</taxon>
        <taxon>Roseivivax</taxon>
    </lineage>
</organism>
<keyword evidence="2" id="KW-1185">Reference proteome</keyword>
<sequence length="201" mass="22362">MTAMIDLAPFHAFDRDYARALRSCGKGTIIALNGAGAAGTRLLQEIGHVLQTGRGPRWTTESGDCYFASTDIMLGLLQMETALPFRLVTGRFDHADMPHPVFHAWLDAKLPDGAWVAINVSNLGARPLYAVPRADYLCRNACRGEFQVLPMGEFGRRTMTALRRQGLPRGHRRLDRLGVREFTMVLLRRTLAEARCHGNLS</sequence>
<protein>
    <submittedName>
        <fullName evidence="1">Uncharacterized protein</fullName>
    </submittedName>
</protein>
<dbReference type="EMBL" id="JALZ01000023">
    <property type="protein sequence ID" value="ETX13555.1"/>
    <property type="molecule type" value="Genomic_DNA"/>
</dbReference>
<accession>X7ECG0</accession>
<evidence type="ECO:0000313" key="2">
    <source>
        <dbReference type="Proteomes" id="UP000022447"/>
    </source>
</evidence>
<gene>
    <name evidence="1" type="ORF">OCH239_09760</name>
</gene>
<name>X7ECG0_9RHOB</name>
<proteinExistence type="predicted"/>
<dbReference type="Proteomes" id="UP000022447">
    <property type="component" value="Unassembled WGS sequence"/>
</dbReference>
<dbReference type="AlphaFoldDB" id="X7ECG0"/>
<comment type="caution">
    <text evidence="1">The sequence shown here is derived from an EMBL/GenBank/DDBJ whole genome shotgun (WGS) entry which is preliminary data.</text>
</comment>